<accession>A0A5Q0M1K7</accession>
<evidence type="ECO:0000256" key="3">
    <source>
        <dbReference type="ARBA" id="ARBA00023125"/>
    </source>
</evidence>
<sequence>MTLKQLEAFYWAATCASFALAAQRLHLSTSSLSKRLAELEVSLGAPLFDRAGQRATLTDAGERFLPRAAALLLAADETKRSIGAPASLGGRCTFGIGELSALTWLPQLVAHVGRHLPDLRLEPHVNFGSALDERLRNGELDCAVIAGRSPHHGLISSHTVGQAHFVWVAAPALVGKSTILGASLLAQHPIVTQPPGAGTSRLLDEWLMAENLEAPHRLSCNSWGAVAGLLIEGIGVGFLPEGWARLLSRRGDLRILKTRQALPALTYTFQKRANDERHLLTAMRAAVLASIDFSKAARLL</sequence>
<evidence type="ECO:0000256" key="1">
    <source>
        <dbReference type="ARBA" id="ARBA00009437"/>
    </source>
</evidence>
<dbReference type="Gene3D" id="1.10.10.10">
    <property type="entry name" value="Winged helix-like DNA-binding domain superfamily/Winged helix DNA-binding domain"/>
    <property type="match status" value="1"/>
</dbReference>
<organism evidence="6 7">
    <name type="scientific">Variovorax paradoxus</name>
    <dbReference type="NCBI Taxonomy" id="34073"/>
    <lineage>
        <taxon>Bacteria</taxon>
        <taxon>Pseudomonadati</taxon>
        <taxon>Pseudomonadota</taxon>
        <taxon>Betaproteobacteria</taxon>
        <taxon>Burkholderiales</taxon>
        <taxon>Comamonadaceae</taxon>
        <taxon>Variovorax</taxon>
    </lineage>
</organism>
<comment type="similarity">
    <text evidence="1">Belongs to the LysR transcriptional regulatory family.</text>
</comment>
<dbReference type="InterPro" id="IPR000847">
    <property type="entry name" value="LysR_HTH_N"/>
</dbReference>
<dbReference type="RefSeq" id="WP_153281223.1">
    <property type="nucleotide sequence ID" value="NZ_CP045644.1"/>
</dbReference>
<dbReference type="AlphaFoldDB" id="A0A5Q0M1K7"/>
<keyword evidence="3" id="KW-0238">DNA-binding</keyword>
<dbReference type="Pfam" id="PF03466">
    <property type="entry name" value="LysR_substrate"/>
    <property type="match status" value="1"/>
</dbReference>
<name>A0A5Q0M1K7_VARPD</name>
<gene>
    <name evidence="6" type="ORF">GFK26_06170</name>
</gene>
<dbReference type="InterPro" id="IPR036390">
    <property type="entry name" value="WH_DNA-bd_sf"/>
</dbReference>
<dbReference type="Gene3D" id="3.40.190.10">
    <property type="entry name" value="Periplasmic binding protein-like II"/>
    <property type="match status" value="2"/>
</dbReference>
<dbReference type="PROSITE" id="PS50931">
    <property type="entry name" value="HTH_LYSR"/>
    <property type="match status" value="1"/>
</dbReference>
<dbReference type="EMBL" id="CP045644">
    <property type="protein sequence ID" value="QFZ82372.1"/>
    <property type="molecule type" value="Genomic_DNA"/>
</dbReference>
<dbReference type="PRINTS" id="PR00039">
    <property type="entry name" value="HTHLYSR"/>
</dbReference>
<keyword evidence="2" id="KW-0805">Transcription regulation</keyword>
<dbReference type="InterPro" id="IPR036388">
    <property type="entry name" value="WH-like_DNA-bd_sf"/>
</dbReference>
<evidence type="ECO:0000313" key="7">
    <source>
        <dbReference type="Proteomes" id="UP000326780"/>
    </source>
</evidence>
<dbReference type="SUPFAM" id="SSF53850">
    <property type="entry name" value="Periplasmic binding protein-like II"/>
    <property type="match status" value="1"/>
</dbReference>
<protein>
    <submittedName>
        <fullName evidence="6">LysR family transcriptional regulator</fullName>
    </submittedName>
</protein>
<dbReference type="GO" id="GO:0003700">
    <property type="term" value="F:DNA-binding transcription factor activity"/>
    <property type="evidence" value="ECO:0007669"/>
    <property type="project" value="InterPro"/>
</dbReference>
<feature type="domain" description="HTH lysR-type" evidence="5">
    <location>
        <begin position="1"/>
        <end position="58"/>
    </location>
</feature>
<keyword evidence="4" id="KW-0804">Transcription</keyword>
<dbReference type="InterPro" id="IPR005119">
    <property type="entry name" value="LysR_subst-bd"/>
</dbReference>
<evidence type="ECO:0000259" key="5">
    <source>
        <dbReference type="PROSITE" id="PS50931"/>
    </source>
</evidence>
<proteinExistence type="inferred from homology"/>
<dbReference type="FunFam" id="1.10.10.10:FF:000001">
    <property type="entry name" value="LysR family transcriptional regulator"/>
    <property type="match status" value="1"/>
</dbReference>
<reference evidence="6 7" key="1">
    <citation type="submission" date="2019-10" db="EMBL/GenBank/DDBJ databases">
        <title>Complete genome sequence of Variovorax paradoxus 5C-2.</title>
        <authorList>
            <person name="Gogoleva N.E."/>
            <person name="Balkin A.S."/>
        </authorList>
    </citation>
    <scope>NUCLEOTIDE SEQUENCE [LARGE SCALE GENOMIC DNA]</scope>
    <source>
        <strain evidence="6 7">5C-2</strain>
    </source>
</reference>
<dbReference type="PANTHER" id="PTHR30126:SF94">
    <property type="entry name" value="LYSR FAMILY TRANSCRIPTIONAL REGULATOR"/>
    <property type="match status" value="1"/>
</dbReference>
<dbReference type="Proteomes" id="UP000326780">
    <property type="component" value="Chromosome"/>
</dbReference>
<evidence type="ECO:0000313" key="6">
    <source>
        <dbReference type="EMBL" id="QFZ82372.1"/>
    </source>
</evidence>
<dbReference type="PANTHER" id="PTHR30126">
    <property type="entry name" value="HTH-TYPE TRANSCRIPTIONAL REGULATOR"/>
    <property type="match status" value="1"/>
</dbReference>
<dbReference type="Pfam" id="PF00126">
    <property type="entry name" value="HTH_1"/>
    <property type="match status" value="1"/>
</dbReference>
<evidence type="ECO:0000256" key="2">
    <source>
        <dbReference type="ARBA" id="ARBA00023015"/>
    </source>
</evidence>
<dbReference type="SUPFAM" id="SSF46785">
    <property type="entry name" value="Winged helix' DNA-binding domain"/>
    <property type="match status" value="1"/>
</dbReference>
<dbReference type="GO" id="GO:0000976">
    <property type="term" value="F:transcription cis-regulatory region binding"/>
    <property type="evidence" value="ECO:0007669"/>
    <property type="project" value="TreeGrafter"/>
</dbReference>
<dbReference type="CDD" id="cd05466">
    <property type="entry name" value="PBP2_LTTR_substrate"/>
    <property type="match status" value="1"/>
</dbReference>
<evidence type="ECO:0000256" key="4">
    <source>
        <dbReference type="ARBA" id="ARBA00023163"/>
    </source>
</evidence>